<gene>
    <name evidence="2" type="ORF">M378DRAFT_101013</name>
</gene>
<evidence type="ECO:0000256" key="1">
    <source>
        <dbReference type="SAM" id="MobiDB-lite"/>
    </source>
</evidence>
<reference evidence="2 3" key="1">
    <citation type="submission" date="2014-04" db="EMBL/GenBank/DDBJ databases">
        <title>Evolutionary Origins and Diversification of the Mycorrhizal Mutualists.</title>
        <authorList>
            <consortium name="DOE Joint Genome Institute"/>
            <consortium name="Mycorrhizal Genomics Consortium"/>
            <person name="Kohler A."/>
            <person name="Kuo A."/>
            <person name="Nagy L.G."/>
            <person name="Floudas D."/>
            <person name="Copeland A."/>
            <person name="Barry K.W."/>
            <person name="Cichocki N."/>
            <person name="Veneault-Fourrey C."/>
            <person name="LaButti K."/>
            <person name="Lindquist E.A."/>
            <person name="Lipzen A."/>
            <person name="Lundell T."/>
            <person name="Morin E."/>
            <person name="Murat C."/>
            <person name="Riley R."/>
            <person name="Ohm R."/>
            <person name="Sun H."/>
            <person name="Tunlid A."/>
            <person name="Henrissat B."/>
            <person name="Grigoriev I.V."/>
            <person name="Hibbett D.S."/>
            <person name="Martin F."/>
        </authorList>
    </citation>
    <scope>NUCLEOTIDE SEQUENCE [LARGE SCALE GENOMIC DNA]</scope>
    <source>
        <strain evidence="2 3">Koide BX008</strain>
    </source>
</reference>
<dbReference type="EMBL" id="KN818229">
    <property type="protein sequence ID" value="KIL68244.1"/>
    <property type="molecule type" value="Genomic_DNA"/>
</dbReference>
<dbReference type="InParanoid" id="A0A0C2TM63"/>
<dbReference type="InterPro" id="IPR036113">
    <property type="entry name" value="Asp/Glu-ADT_sf_sub_c"/>
</dbReference>
<feature type="region of interest" description="Disordered" evidence="1">
    <location>
        <begin position="110"/>
        <end position="144"/>
    </location>
</feature>
<dbReference type="HOGENOM" id="CLU_108161_0_0_1"/>
<dbReference type="Pfam" id="PF02686">
    <property type="entry name" value="GatC"/>
    <property type="match status" value="1"/>
</dbReference>
<accession>A0A0C2TM63</accession>
<dbReference type="SUPFAM" id="SSF141000">
    <property type="entry name" value="Glu-tRNAGln amidotransferase C subunit"/>
    <property type="match status" value="1"/>
</dbReference>
<name>A0A0C2TM63_AMAMK</name>
<evidence type="ECO:0008006" key="4">
    <source>
        <dbReference type="Google" id="ProtNLM"/>
    </source>
</evidence>
<dbReference type="GO" id="GO:0006450">
    <property type="term" value="P:regulation of translational fidelity"/>
    <property type="evidence" value="ECO:0007669"/>
    <property type="project" value="InterPro"/>
</dbReference>
<evidence type="ECO:0000313" key="3">
    <source>
        <dbReference type="Proteomes" id="UP000054549"/>
    </source>
</evidence>
<proteinExistence type="predicted"/>
<dbReference type="InterPro" id="IPR003837">
    <property type="entry name" value="GatC"/>
</dbReference>
<dbReference type="Proteomes" id="UP000054549">
    <property type="component" value="Unassembled WGS sequence"/>
</dbReference>
<dbReference type="AlphaFoldDB" id="A0A0C2TM63"/>
<evidence type="ECO:0000313" key="2">
    <source>
        <dbReference type="EMBL" id="KIL68244.1"/>
    </source>
</evidence>
<organism evidence="2 3">
    <name type="scientific">Amanita muscaria (strain Koide BX008)</name>
    <dbReference type="NCBI Taxonomy" id="946122"/>
    <lineage>
        <taxon>Eukaryota</taxon>
        <taxon>Fungi</taxon>
        <taxon>Dikarya</taxon>
        <taxon>Basidiomycota</taxon>
        <taxon>Agaricomycotina</taxon>
        <taxon>Agaricomycetes</taxon>
        <taxon>Agaricomycetidae</taxon>
        <taxon>Agaricales</taxon>
        <taxon>Pluteineae</taxon>
        <taxon>Amanitaceae</taxon>
        <taxon>Amanita</taxon>
    </lineage>
</organism>
<feature type="compositionally biased region" description="Basic and acidic residues" evidence="1">
    <location>
        <begin position="116"/>
        <end position="132"/>
    </location>
</feature>
<feature type="compositionally biased region" description="Polar residues" evidence="1">
    <location>
        <begin position="135"/>
        <end position="144"/>
    </location>
</feature>
<keyword evidence="3" id="KW-1185">Reference proteome</keyword>
<dbReference type="OrthoDB" id="5522061at2759"/>
<sequence>MFSTRYCLTLAKTLPCNHSAQSAYNRRCIAALASGETDSCGIPLNPTWSVYELLSSYPKPVLSPATLKHIHELSALIPPEEGRPEYDRLQQELGDLIKLVEAVKLVNTDGVQPPSRHYEDNWDKGTDTRTESDENTGQSLLSHASRTTNGFYVVDVDRKR</sequence>
<protein>
    <recommendedName>
        <fullName evidence="4">Glutamyl-tRNA(Gln) amidotransferase subunit F, mitochondrial</fullName>
    </recommendedName>
</protein>